<gene>
    <name evidence="6" type="primary">AHSG</name>
    <name evidence="6" type="ORF">N1851_030455</name>
</gene>
<evidence type="ECO:0000256" key="2">
    <source>
        <dbReference type="ARBA" id="ARBA00023157"/>
    </source>
</evidence>
<evidence type="ECO:0000256" key="4">
    <source>
        <dbReference type="SAM" id="SignalP"/>
    </source>
</evidence>
<dbReference type="GO" id="GO:0031012">
    <property type="term" value="C:extracellular matrix"/>
    <property type="evidence" value="ECO:0007669"/>
    <property type="project" value="TreeGrafter"/>
</dbReference>
<dbReference type="AlphaFoldDB" id="A0AA47NRR7"/>
<keyword evidence="3" id="KW-0325">Glycoprotein</keyword>
<dbReference type="Pfam" id="PF00031">
    <property type="entry name" value="Cystatin"/>
    <property type="match status" value="1"/>
</dbReference>
<dbReference type="GO" id="GO:0072562">
    <property type="term" value="C:blood microparticle"/>
    <property type="evidence" value="ECO:0007669"/>
    <property type="project" value="TreeGrafter"/>
</dbReference>
<dbReference type="Proteomes" id="UP001174136">
    <property type="component" value="Unassembled WGS sequence"/>
</dbReference>
<keyword evidence="2" id="KW-1015">Disulfide bond</keyword>
<dbReference type="GO" id="GO:0004869">
    <property type="term" value="F:cysteine-type endopeptidase inhibitor activity"/>
    <property type="evidence" value="ECO:0007669"/>
    <property type="project" value="InterPro"/>
</dbReference>
<dbReference type="PANTHER" id="PTHR13814:SF6">
    <property type="entry name" value="ALPHA-2-HS-GLYCOPROTEIN"/>
    <property type="match status" value="1"/>
</dbReference>
<proteinExistence type="predicted"/>
<dbReference type="CDD" id="cd00042">
    <property type="entry name" value="CY"/>
    <property type="match status" value="1"/>
</dbReference>
<sequence length="325" mass="35921">MRGLVLLLSAVAALCGAAPAPPLEPVTCGGDQQETNAARFAMQHINENQNHGYKFKLAGVNSSKVEQEEQGCKITLQLSLQETTCHVVNPKHFEDCDVRSDAETVVKANCTVVLSLQNLVANVLSHKYDTLHTRCPDCPKLMPLNNFQIHQYVVDAVRQYNSDSSFIQNHFVLRDIGRTSASYISSMGMQNVTEFAMMETHCAIRTKVVPERCTPLCPDRAQYVICSSINGDSGSKLECKITKLTWGLASKSHAAPVRTITSCFPAFLKWRSRGQFSKLRSRGHLSKLRSRGQFSKLRSTYLVPRVSFQGALSLATPTTSALRGQ</sequence>
<evidence type="ECO:0000313" key="6">
    <source>
        <dbReference type="EMBL" id="KAK0133987.1"/>
    </source>
</evidence>
<dbReference type="InterPro" id="IPR000010">
    <property type="entry name" value="Cystatin_dom"/>
</dbReference>
<dbReference type="SUPFAM" id="SSF54403">
    <property type="entry name" value="Cystatin/monellin"/>
    <property type="match status" value="2"/>
</dbReference>
<dbReference type="InterPro" id="IPR050735">
    <property type="entry name" value="Kininogen_Fetuin_HRG"/>
</dbReference>
<evidence type="ECO:0000256" key="3">
    <source>
        <dbReference type="ARBA" id="ARBA00023180"/>
    </source>
</evidence>
<feature type="signal peptide" evidence="4">
    <location>
        <begin position="1"/>
        <end position="17"/>
    </location>
</feature>
<dbReference type="Gene3D" id="3.10.450.10">
    <property type="match status" value="2"/>
</dbReference>
<reference evidence="6" key="1">
    <citation type="journal article" date="2023" name="Front. Mar. Sci.">
        <title>A new Merluccius polli reference genome to investigate the effects of global change in West African waters.</title>
        <authorList>
            <person name="Mateo J.L."/>
            <person name="Blanco-Fernandez C."/>
            <person name="Garcia-Vazquez E."/>
            <person name="Machado-Schiaffino G."/>
        </authorList>
    </citation>
    <scope>NUCLEOTIDE SEQUENCE</scope>
    <source>
        <strain evidence="6">C29</strain>
        <tissue evidence="6">Fin</tissue>
    </source>
</reference>
<organism evidence="6 7">
    <name type="scientific">Merluccius polli</name>
    <name type="common">Benguela hake</name>
    <name type="synonym">Merluccius cadenati</name>
    <dbReference type="NCBI Taxonomy" id="89951"/>
    <lineage>
        <taxon>Eukaryota</taxon>
        <taxon>Metazoa</taxon>
        <taxon>Chordata</taxon>
        <taxon>Craniata</taxon>
        <taxon>Vertebrata</taxon>
        <taxon>Euteleostomi</taxon>
        <taxon>Actinopterygii</taxon>
        <taxon>Neopterygii</taxon>
        <taxon>Teleostei</taxon>
        <taxon>Neoteleostei</taxon>
        <taxon>Acanthomorphata</taxon>
        <taxon>Zeiogadaria</taxon>
        <taxon>Gadariae</taxon>
        <taxon>Gadiformes</taxon>
        <taxon>Gadoidei</taxon>
        <taxon>Merlucciidae</taxon>
        <taxon>Merluccius</taxon>
    </lineage>
</organism>
<protein>
    <submittedName>
        <fullName evidence="6">Alpha-2-HS-glycoprotein</fullName>
    </submittedName>
</protein>
<evidence type="ECO:0000256" key="1">
    <source>
        <dbReference type="ARBA" id="ARBA00022729"/>
    </source>
</evidence>
<evidence type="ECO:0000259" key="5">
    <source>
        <dbReference type="Pfam" id="PF00031"/>
    </source>
</evidence>
<feature type="chain" id="PRO_5041433682" evidence="4">
    <location>
        <begin position="18"/>
        <end position="325"/>
    </location>
</feature>
<dbReference type="EMBL" id="JAOPHQ010005762">
    <property type="protein sequence ID" value="KAK0133987.1"/>
    <property type="molecule type" value="Genomic_DNA"/>
</dbReference>
<evidence type="ECO:0000313" key="7">
    <source>
        <dbReference type="Proteomes" id="UP001174136"/>
    </source>
</evidence>
<keyword evidence="7" id="KW-1185">Reference proteome</keyword>
<dbReference type="PANTHER" id="PTHR13814">
    <property type="entry name" value="FETUIN"/>
    <property type="match status" value="1"/>
</dbReference>
<keyword evidence="1 4" id="KW-0732">Signal</keyword>
<comment type="caution">
    <text evidence="6">The sequence shown here is derived from an EMBL/GenBank/DDBJ whole genome shotgun (WGS) entry which is preliminary data.</text>
</comment>
<dbReference type="InterPro" id="IPR046350">
    <property type="entry name" value="Cystatin_sf"/>
</dbReference>
<feature type="domain" description="Cystatin" evidence="5">
    <location>
        <begin position="36"/>
        <end position="107"/>
    </location>
</feature>
<name>A0AA47NRR7_MERPO</name>
<accession>A0AA47NRR7</accession>